<dbReference type="Proteomes" id="UP001107558">
    <property type="component" value="Chromosome 1"/>
</dbReference>
<evidence type="ECO:0000256" key="5">
    <source>
        <dbReference type="ARBA" id="ARBA00023306"/>
    </source>
</evidence>
<dbReference type="PANTHER" id="PTHR12827:SF3">
    <property type="entry name" value="ANAPHASE-PROMOTING COMPLEX SUBUNIT 1"/>
    <property type="match status" value="1"/>
</dbReference>
<comment type="caution">
    <text evidence="11">The sequence shown here is derived from an EMBL/GenBank/DDBJ whole genome shotgun (WGS) entry which is preliminary data.</text>
</comment>
<protein>
    <recommendedName>
        <fullName evidence="13">Anaphase-promoting complex subunit 1</fullName>
    </recommendedName>
</protein>
<keyword evidence="7" id="KW-0812">Transmembrane</keyword>
<evidence type="ECO:0000259" key="8">
    <source>
        <dbReference type="Pfam" id="PF18122"/>
    </source>
</evidence>
<evidence type="ECO:0000259" key="9">
    <source>
        <dbReference type="Pfam" id="PF20518"/>
    </source>
</evidence>
<feature type="domain" description="Anaphase-promoting complex subunit 1 middle" evidence="9">
    <location>
        <begin position="624"/>
        <end position="798"/>
    </location>
</feature>
<feature type="domain" description="Anaphase-promoting complex subunit 1 C-terminal" evidence="8">
    <location>
        <begin position="1634"/>
        <end position="1763"/>
    </location>
</feature>
<dbReference type="GO" id="GO:0005680">
    <property type="term" value="C:anaphase-promoting complex"/>
    <property type="evidence" value="ECO:0007669"/>
    <property type="project" value="InterPro"/>
</dbReference>
<dbReference type="Pfam" id="PF21282">
    <property type="entry name" value="APC1_3rd"/>
    <property type="match status" value="1"/>
</dbReference>
<dbReference type="Pfam" id="PF18122">
    <property type="entry name" value="APC1_C"/>
    <property type="match status" value="1"/>
</dbReference>
<evidence type="ECO:0000259" key="10">
    <source>
        <dbReference type="Pfam" id="PF21282"/>
    </source>
</evidence>
<keyword evidence="5" id="KW-0131">Cell cycle</keyword>
<evidence type="ECO:0000256" key="6">
    <source>
        <dbReference type="SAM" id="MobiDB-lite"/>
    </source>
</evidence>
<comment type="similarity">
    <text evidence="1">Belongs to the APC1 family.</text>
</comment>
<dbReference type="InterPro" id="IPR048971">
    <property type="entry name" value="Apc1_3rd"/>
</dbReference>
<evidence type="ECO:0000256" key="4">
    <source>
        <dbReference type="ARBA" id="ARBA00022776"/>
    </source>
</evidence>
<evidence type="ECO:0000256" key="3">
    <source>
        <dbReference type="ARBA" id="ARBA00022737"/>
    </source>
</evidence>
<accession>A0A9J6CLW3</accession>
<dbReference type="InterPro" id="IPR041221">
    <property type="entry name" value="APC1_C"/>
</dbReference>
<evidence type="ECO:0000313" key="11">
    <source>
        <dbReference type="EMBL" id="KAG5683225.1"/>
    </source>
</evidence>
<feature type="domain" description="Anaphase-promoting complex subunit 1 beta-sandwich" evidence="10">
    <location>
        <begin position="1517"/>
        <end position="1595"/>
    </location>
</feature>
<dbReference type="OrthoDB" id="26401at2759"/>
<name>A0A9J6CLW3_POLVA</name>
<reference evidence="11" key="1">
    <citation type="submission" date="2021-03" db="EMBL/GenBank/DDBJ databases">
        <title>Chromosome level genome of the anhydrobiotic midge Polypedilum vanderplanki.</title>
        <authorList>
            <person name="Yoshida Y."/>
            <person name="Kikawada T."/>
            <person name="Gusev O."/>
        </authorList>
    </citation>
    <scope>NUCLEOTIDE SEQUENCE</scope>
    <source>
        <strain evidence="11">NIAS01</strain>
        <tissue evidence="11">Whole body or cell culture</tissue>
    </source>
</reference>
<keyword evidence="4" id="KW-0498">Mitosis</keyword>
<sequence length="1832" mass="207716">MIAAAEPKEYIPSGRKIVEEHCGPLNRRADTISSEFLLLDRMKNVNLSADEHFNESWTIRPVCDYRKTKDLNDELLFLEPHIVNSEEELYFSGHTAVWSSKVSETCYTTEDPIKSAFFCTRSFLDPDYNIQNIKSNKNEDNDSDAFKGIAIIDSSSMKVYTKSGEILVTAVESPINKVWITKYCVIFEKEASSSAIVDGHRLPMPRIFSLTHPLDDMFPVLLKSQSLINYITEEEFKIIFSTEESDLMLMFNSRNGKHMVCKLRKATEEETRSVTALYDTSNIAGGIGTHSSIGGFTSLHNSKTQKNNSGRYGSMGNLNVTHTNQSNNYRSSLASLADSFNRNSISMMARKIGECEPSKALVPDLILEQIWTENSSNWNEYQEMASKAFLHNDFVGQQFLCFLLPKCFKLQLLIIERLSSNDMPVFGGVSTIIAKDAVALQKMNMIIVLLPCGTLMIYSGLVAVGKIHVGGILTNIPSALSTPAFPKRSSILPNIASPLVDLKLSEEFHSLSPVHPLQPTNPLRLNNCMSLRDPVGNSLTISFTNGKMYRFELPQMCENPIVKKDLIALRQILPKDAMKILSRWYSIKNSPGARDLSLGREFEMFKNLLFEMIGRPHGVSHSSSSNAITDPKKRRKSENGSDSDWEYLISIKNGNCKFEDDDQEMIQNYHSDAVLFSNIPLIFYSLHLLYEDLKLDISMNNELNALSELLCQLAVDFKLENYRYHYVKDNPQLIYLKSKMEIAQYDSNKLQNKELINQPISIFYEISQLASKKEFKQYPYIPNINLQSKNVFEILAVIFERVKYPSEATIMIKISENYQVTMQNNMKPLSEPGSLHKIVIDTMIRKGITRVHLDRFPIAINYIICQILETVRLNPPIGCNSAAYKLLLRPELYTHAAYMKDDIIARSEKTLIEYDGMENTDTKLLRLRFPDDLRINDVKKFLNSSKPVRIDVVQSPNMSDHDFIEEQEKQLFALCTRTMALPIGRGMFTFRTYYPVLTEVLPIPKLCLTGKESVRGTTVELQQIEVPANMSVWPQFHNGVASALRIATDPQQIDPAYILYNKPKEAEMPPSYAGFLMALGLTSSLKSLSDTYLYDYLVRSEELLSVGLILGMAASYRETMNTKITRMLSVHIESLLPPTAIELDVPHNVQVASLLGIGLLYQKSNKRFIAEALLQEINRPPGPEMENYVERESYALSAGLALGMVCLETGSKDVGLDDLNLPDTLHYYMIGGTKRGLTGVQREKYKLPSFQIREGDQVNIDVTAPGSTLALGLMFFASGNEAVADWMKPPETMFLLDFVRPDLLLLRVIARGLIMWNTVEPTAEWINSQISKSLSKIIKQRPDPDNDDLDHEAICQAYCNIVTGAAMIIGLRYAGTENLIAFRTLKKIITFFLSANGQYIGEYAGKATVESCIVLVLIAASLVFAGTGNLQILRMIRMTRSRIGPQHSSVTYGSHMAIHMALGFLFLGAGRYTISRRPQAIAALICALFPKFPTHSNDNRYHLQALRHLYVLAVEPRLFLPRDIDNGKLVVCKLSYIEFNQKSMVETMAPCMLPELDSLKAVYINDPNYWPVVFERGRNWDQLTEILNGNGCIDIVQKAGCLSHLDDPNRLKSMLALTLTMEEYSNWKVEASNLTSFYNDQMMKSLTEMIMTQEKEKSPLREMILLQIYDCLMRDKTHALGIYISIDNIIQSLSHQKSIKSTDVWQLKILNILMHNRMHKECDSKSSLVSTEILNSLLMKIKSIINNRIEQQKYLLKKFLTQKSLDFLHQEACLPTIEQVLLFTNFFDLPFALFSSLNSENINLLQFIVEYKKRHSTTDTEFLSNLWKIVSS</sequence>
<gene>
    <name evidence="11" type="ORF">PVAND_012519</name>
</gene>
<dbReference type="InterPro" id="IPR024990">
    <property type="entry name" value="Apc1"/>
</dbReference>
<dbReference type="EMBL" id="JADBJN010000001">
    <property type="protein sequence ID" value="KAG5683225.1"/>
    <property type="molecule type" value="Genomic_DNA"/>
</dbReference>
<dbReference type="GO" id="GO:0051301">
    <property type="term" value="P:cell division"/>
    <property type="evidence" value="ECO:0007669"/>
    <property type="project" value="UniProtKB-KW"/>
</dbReference>
<dbReference type="GO" id="GO:0031145">
    <property type="term" value="P:anaphase-promoting complex-dependent catabolic process"/>
    <property type="evidence" value="ECO:0007669"/>
    <property type="project" value="TreeGrafter"/>
</dbReference>
<evidence type="ECO:0000313" key="12">
    <source>
        <dbReference type="Proteomes" id="UP001107558"/>
    </source>
</evidence>
<dbReference type="GO" id="GO:0007091">
    <property type="term" value="P:metaphase/anaphase transition of mitotic cell cycle"/>
    <property type="evidence" value="ECO:0007669"/>
    <property type="project" value="TreeGrafter"/>
</dbReference>
<dbReference type="PANTHER" id="PTHR12827">
    <property type="entry name" value="MEIOTIC CHECKPOINT REGULATOR TSG24 FAMILY MEMBER"/>
    <property type="match status" value="1"/>
</dbReference>
<evidence type="ECO:0008006" key="13">
    <source>
        <dbReference type="Google" id="ProtNLM"/>
    </source>
</evidence>
<keyword evidence="12" id="KW-1185">Reference proteome</keyword>
<keyword evidence="7" id="KW-1133">Transmembrane helix</keyword>
<dbReference type="InterPro" id="IPR011989">
    <property type="entry name" value="ARM-like"/>
</dbReference>
<feature type="transmembrane region" description="Helical" evidence="7">
    <location>
        <begin position="1413"/>
        <end position="1433"/>
    </location>
</feature>
<keyword evidence="2" id="KW-0132">Cell division</keyword>
<organism evidence="11 12">
    <name type="scientific">Polypedilum vanderplanki</name>
    <name type="common">Sleeping chironomid midge</name>
    <dbReference type="NCBI Taxonomy" id="319348"/>
    <lineage>
        <taxon>Eukaryota</taxon>
        <taxon>Metazoa</taxon>
        <taxon>Ecdysozoa</taxon>
        <taxon>Arthropoda</taxon>
        <taxon>Hexapoda</taxon>
        <taxon>Insecta</taxon>
        <taxon>Pterygota</taxon>
        <taxon>Neoptera</taxon>
        <taxon>Endopterygota</taxon>
        <taxon>Diptera</taxon>
        <taxon>Nematocera</taxon>
        <taxon>Chironomoidea</taxon>
        <taxon>Chironomidae</taxon>
        <taxon>Chironominae</taxon>
        <taxon>Polypedilum</taxon>
        <taxon>Polypedilum</taxon>
    </lineage>
</organism>
<dbReference type="InterPro" id="IPR046794">
    <property type="entry name" value="Apc1_MidN"/>
</dbReference>
<dbReference type="GO" id="GO:0060090">
    <property type="term" value="F:molecular adaptor activity"/>
    <property type="evidence" value="ECO:0007669"/>
    <property type="project" value="TreeGrafter"/>
</dbReference>
<evidence type="ECO:0000256" key="2">
    <source>
        <dbReference type="ARBA" id="ARBA00022618"/>
    </source>
</evidence>
<evidence type="ECO:0000256" key="7">
    <source>
        <dbReference type="SAM" id="Phobius"/>
    </source>
</evidence>
<feature type="region of interest" description="Disordered" evidence="6">
    <location>
        <begin position="617"/>
        <end position="641"/>
    </location>
</feature>
<evidence type="ECO:0000256" key="1">
    <source>
        <dbReference type="ARBA" id="ARBA00010547"/>
    </source>
</evidence>
<keyword evidence="7" id="KW-0472">Membrane</keyword>
<dbReference type="GO" id="GO:0070979">
    <property type="term" value="P:protein K11-linked ubiquitination"/>
    <property type="evidence" value="ECO:0007669"/>
    <property type="project" value="TreeGrafter"/>
</dbReference>
<proteinExistence type="inferred from homology"/>
<keyword evidence="3" id="KW-0677">Repeat</keyword>
<dbReference type="Pfam" id="PF20518">
    <property type="entry name" value="Apc1_MidN"/>
    <property type="match status" value="1"/>
</dbReference>
<dbReference type="Gene3D" id="1.25.10.10">
    <property type="entry name" value="Leucine-rich Repeat Variant"/>
    <property type="match status" value="2"/>
</dbReference>
<feature type="transmembrane region" description="Helical" evidence="7">
    <location>
        <begin position="1454"/>
        <end position="1474"/>
    </location>
</feature>